<sequence>MRLAILFLTGLFTLADARAAEVDQAAALETLQDEDSLLIDVRSAEEFADGALPGAINLEHDRIAERIASVAPDKDRPLVLYCRSGRRSSFAQDKLQALGYSRVINAGGYDDLLPLLERGE</sequence>
<dbReference type="InterPro" id="IPR036873">
    <property type="entry name" value="Rhodanese-like_dom_sf"/>
</dbReference>
<protein>
    <submittedName>
        <fullName evidence="1">Phage shock protein E</fullName>
    </submittedName>
</protein>
<reference evidence="1" key="1">
    <citation type="submission" date="2018-11" db="EMBL/GenBank/DDBJ databases">
        <authorList>
            <consortium name="Genoscope - CEA"/>
            <person name="William W."/>
        </authorList>
    </citation>
    <scope>NUCLEOTIDE SEQUENCE [LARGE SCALE GENOMIC DNA]</scope>
    <source>
        <strain evidence="1">T9AD</strain>
    </source>
</reference>
<dbReference type="SMART" id="SM00450">
    <property type="entry name" value="RHOD"/>
    <property type="match status" value="1"/>
</dbReference>
<dbReference type="PANTHER" id="PTHR43031:SF1">
    <property type="entry name" value="PYRIDINE NUCLEOTIDE-DISULPHIDE OXIDOREDUCTASE"/>
    <property type="match status" value="1"/>
</dbReference>
<dbReference type="PANTHER" id="PTHR43031">
    <property type="entry name" value="FAD-DEPENDENT OXIDOREDUCTASE"/>
    <property type="match status" value="1"/>
</dbReference>
<gene>
    <name evidence="1" type="ORF">POT9AD_4752</name>
</gene>
<dbReference type="Gene3D" id="3.40.250.10">
    <property type="entry name" value="Rhodanese-like domain"/>
    <property type="match status" value="1"/>
</dbReference>
<dbReference type="EMBL" id="LR130779">
    <property type="protein sequence ID" value="VDN65727.1"/>
    <property type="molecule type" value="Genomic_DNA"/>
</dbReference>
<dbReference type="InterPro" id="IPR050229">
    <property type="entry name" value="GlpE_sulfurtransferase"/>
</dbReference>
<dbReference type="PROSITE" id="PS50206">
    <property type="entry name" value="RHODANESE_3"/>
    <property type="match status" value="1"/>
</dbReference>
<dbReference type="SUPFAM" id="SSF52821">
    <property type="entry name" value="Rhodanese/Cell cycle control phosphatase"/>
    <property type="match status" value="1"/>
</dbReference>
<evidence type="ECO:0000313" key="1">
    <source>
        <dbReference type="EMBL" id="VDN65727.1"/>
    </source>
</evidence>
<name>A0A653BAT4_ECTOL</name>
<dbReference type="Pfam" id="PF00581">
    <property type="entry name" value="Rhodanese"/>
    <property type="match status" value="1"/>
</dbReference>
<proteinExistence type="predicted"/>
<organism evidence="1">
    <name type="scientific">Ectopseudomonas oleovorans</name>
    <name type="common">Pseudomonas oleovorans</name>
    <dbReference type="NCBI Taxonomy" id="301"/>
    <lineage>
        <taxon>Bacteria</taxon>
        <taxon>Pseudomonadati</taxon>
        <taxon>Pseudomonadota</taxon>
        <taxon>Gammaproteobacteria</taxon>
        <taxon>Pseudomonadales</taxon>
        <taxon>Pseudomonadaceae</taxon>
        <taxon>Ectopseudomonas</taxon>
    </lineage>
</organism>
<accession>A0A653BAT4</accession>
<dbReference type="OrthoDB" id="9789585at2"/>
<dbReference type="AlphaFoldDB" id="A0A653BAT4"/>
<dbReference type="CDD" id="cd00158">
    <property type="entry name" value="RHOD"/>
    <property type="match status" value="1"/>
</dbReference>
<dbReference type="InterPro" id="IPR001763">
    <property type="entry name" value="Rhodanese-like_dom"/>
</dbReference>